<feature type="compositionally biased region" description="Basic and acidic residues" evidence="1">
    <location>
        <begin position="79"/>
        <end position="110"/>
    </location>
</feature>
<feature type="region of interest" description="Disordered" evidence="1">
    <location>
        <begin position="28"/>
        <end position="141"/>
    </location>
</feature>
<dbReference type="AlphaFoldDB" id="A0A502GJB8"/>
<feature type="chain" id="PRO_5021400650" evidence="2">
    <location>
        <begin position="19"/>
        <end position="141"/>
    </location>
</feature>
<proteinExistence type="predicted"/>
<evidence type="ECO:0000256" key="1">
    <source>
        <dbReference type="SAM" id="MobiDB-lite"/>
    </source>
</evidence>
<dbReference type="EMBL" id="RCZP01000001">
    <property type="protein sequence ID" value="TPG61056.1"/>
    <property type="molecule type" value="Genomic_DNA"/>
</dbReference>
<evidence type="ECO:0000256" key="2">
    <source>
        <dbReference type="SAM" id="SignalP"/>
    </source>
</evidence>
<keyword evidence="4" id="KW-1185">Reference proteome</keyword>
<keyword evidence="2" id="KW-0732">Signal</keyword>
<protein>
    <submittedName>
        <fullName evidence="3">Uncharacterized protein</fullName>
    </submittedName>
</protein>
<feature type="compositionally biased region" description="Pro residues" evidence="1">
    <location>
        <begin position="51"/>
        <end position="69"/>
    </location>
</feature>
<dbReference type="RefSeq" id="WP_140880776.1">
    <property type="nucleotide sequence ID" value="NZ_RCZP01000001.1"/>
</dbReference>
<evidence type="ECO:0000313" key="4">
    <source>
        <dbReference type="Proteomes" id="UP000317078"/>
    </source>
</evidence>
<organism evidence="3 4">
    <name type="scientific">Muricoccus nepalensis</name>
    <dbReference type="NCBI Taxonomy" id="1854500"/>
    <lineage>
        <taxon>Bacteria</taxon>
        <taxon>Pseudomonadati</taxon>
        <taxon>Pseudomonadota</taxon>
        <taxon>Alphaproteobacteria</taxon>
        <taxon>Acetobacterales</taxon>
        <taxon>Roseomonadaceae</taxon>
        <taxon>Muricoccus</taxon>
    </lineage>
</organism>
<feature type="signal peptide" evidence="2">
    <location>
        <begin position="1"/>
        <end position="18"/>
    </location>
</feature>
<name>A0A502GJB8_9PROT</name>
<evidence type="ECO:0000313" key="3">
    <source>
        <dbReference type="EMBL" id="TPG61056.1"/>
    </source>
</evidence>
<reference evidence="3 4" key="1">
    <citation type="journal article" date="2019" name="Environ. Microbiol.">
        <title>Species interactions and distinct microbial communities in high Arctic permafrost affected cryosols are associated with the CH4 and CO2 gas fluxes.</title>
        <authorList>
            <person name="Altshuler I."/>
            <person name="Hamel J."/>
            <person name="Turney S."/>
            <person name="Magnuson E."/>
            <person name="Levesque R."/>
            <person name="Greer C."/>
            <person name="Whyte L.G."/>
        </authorList>
    </citation>
    <scope>NUCLEOTIDE SEQUENCE [LARGE SCALE GENOMIC DNA]</scope>
    <source>
        <strain evidence="3 4">S9.3B</strain>
    </source>
</reference>
<comment type="caution">
    <text evidence="3">The sequence shown here is derived from an EMBL/GenBank/DDBJ whole genome shotgun (WGS) entry which is preliminary data.</text>
</comment>
<dbReference type="OrthoDB" id="7274887at2"/>
<accession>A0A502GJB8</accession>
<gene>
    <name evidence="3" type="ORF">EAH89_00350</name>
</gene>
<feature type="compositionally biased region" description="Basic residues" evidence="1">
    <location>
        <begin position="40"/>
        <end position="50"/>
    </location>
</feature>
<sequence length="141" mass="15145">MIVGLALSALLLGTPAAAALPLLAVQAEAAPAEARPAPTPRRRPVRRPAPRRPAPPPVAEAPPAPPPVPRAEIAPMPDRSIEGPRPPAERQVTRLRPDLIEPRSLPDSRRQSGGTSSYTERQDRLYRDPAAGARLEIPFSY</sequence>
<dbReference type="Proteomes" id="UP000317078">
    <property type="component" value="Unassembled WGS sequence"/>
</dbReference>